<accession>A0AAV6ZGE0</accession>
<sequence>MTKYRFRITAITDDEEMMGYKRSGCRVLAPCTAPRSRNITRNMDDGLWDPRRS</sequence>
<dbReference type="EMBL" id="WNYA01000478">
    <property type="protein sequence ID" value="KAG8548197.1"/>
    <property type="molecule type" value="Genomic_DNA"/>
</dbReference>
<name>A0AAV6ZGE0_ENGPU</name>
<protein>
    <submittedName>
        <fullName evidence="1">Uncharacterized protein</fullName>
    </submittedName>
</protein>
<dbReference type="AlphaFoldDB" id="A0AAV6ZGE0"/>
<reference evidence="1" key="1">
    <citation type="thesis" date="2020" institute="ProQuest LLC" country="789 East Eisenhower Parkway, Ann Arbor, MI, USA">
        <title>Comparative Genomics and Chromosome Evolution.</title>
        <authorList>
            <person name="Mudd A.B."/>
        </authorList>
    </citation>
    <scope>NUCLEOTIDE SEQUENCE</scope>
    <source>
        <strain evidence="1">237g6f4</strain>
        <tissue evidence="1">Blood</tissue>
    </source>
</reference>
<keyword evidence="2" id="KW-1185">Reference proteome</keyword>
<gene>
    <name evidence="1" type="ORF">GDO81_026201</name>
</gene>
<dbReference type="Proteomes" id="UP000824782">
    <property type="component" value="Unassembled WGS sequence"/>
</dbReference>
<proteinExistence type="predicted"/>
<evidence type="ECO:0000313" key="2">
    <source>
        <dbReference type="Proteomes" id="UP000824782"/>
    </source>
</evidence>
<organism evidence="1 2">
    <name type="scientific">Engystomops pustulosus</name>
    <name type="common">Tungara frog</name>
    <name type="synonym">Physalaemus pustulosus</name>
    <dbReference type="NCBI Taxonomy" id="76066"/>
    <lineage>
        <taxon>Eukaryota</taxon>
        <taxon>Metazoa</taxon>
        <taxon>Chordata</taxon>
        <taxon>Craniata</taxon>
        <taxon>Vertebrata</taxon>
        <taxon>Euteleostomi</taxon>
        <taxon>Amphibia</taxon>
        <taxon>Batrachia</taxon>
        <taxon>Anura</taxon>
        <taxon>Neobatrachia</taxon>
        <taxon>Hyloidea</taxon>
        <taxon>Leptodactylidae</taxon>
        <taxon>Leiuperinae</taxon>
        <taxon>Engystomops</taxon>
    </lineage>
</organism>
<evidence type="ECO:0000313" key="1">
    <source>
        <dbReference type="EMBL" id="KAG8548197.1"/>
    </source>
</evidence>
<comment type="caution">
    <text evidence="1">The sequence shown here is derived from an EMBL/GenBank/DDBJ whole genome shotgun (WGS) entry which is preliminary data.</text>
</comment>